<feature type="chain" id="PRO_5043947242" evidence="1">
    <location>
        <begin position="28"/>
        <end position="206"/>
    </location>
</feature>
<comment type="caution">
    <text evidence="2">The sequence shown here is derived from an EMBL/GenBank/DDBJ whole genome shotgun (WGS) entry which is preliminary data.</text>
</comment>
<dbReference type="AlphaFoldDB" id="A0AAW6D2C9"/>
<evidence type="ECO:0000256" key="1">
    <source>
        <dbReference type="SAM" id="SignalP"/>
    </source>
</evidence>
<sequence>MKKTRKIIMSLFAGICTAILIATSASATYNSTGKSFTNNEGGFFGIGATKYNYKVYKDDTSWYAMFHYLDVCPAIYHSKGKGATSLTYNCSRSYTGTTAYQFGASIGANVKISELVGLTATATGSQTKSYSYSVAASGSVGRTVPSNAKTGYYKMTICYNFDKFRLDKYKVGSSILASYYPCLPKDNAYVAVLYSPSSSNSSYAKY</sequence>
<accession>A0AAW6D2C9</accession>
<evidence type="ECO:0000313" key="2">
    <source>
        <dbReference type="EMBL" id="MDB8004559.1"/>
    </source>
</evidence>
<organism evidence="2 3">
    <name type="scientific">[Eubacterium] siraeum</name>
    <dbReference type="NCBI Taxonomy" id="39492"/>
    <lineage>
        <taxon>Bacteria</taxon>
        <taxon>Bacillati</taxon>
        <taxon>Bacillota</taxon>
        <taxon>Clostridia</taxon>
        <taxon>Eubacteriales</taxon>
        <taxon>Oscillospiraceae</taxon>
        <taxon>Oscillospiraceae incertae sedis</taxon>
    </lineage>
</organism>
<keyword evidence="1" id="KW-0732">Signal</keyword>
<gene>
    <name evidence="2" type="ORF">PNE09_10840</name>
</gene>
<proteinExistence type="predicted"/>
<name>A0AAW6D2C9_9FIRM</name>
<feature type="signal peptide" evidence="1">
    <location>
        <begin position="1"/>
        <end position="27"/>
    </location>
</feature>
<protein>
    <submittedName>
        <fullName evidence="2">Uncharacterized protein</fullName>
    </submittedName>
</protein>
<dbReference type="Proteomes" id="UP001210809">
    <property type="component" value="Unassembled WGS sequence"/>
</dbReference>
<dbReference type="EMBL" id="JAQLXW010000016">
    <property type="protein sequence ID" value="MDB8004559.1"/>
    <property type="molecule type" value="Genomic_DNA"/>
</dbReference>
<evidence type="ECO:0000313" key="3">
    <source>
        <dbReference type="Proteomes" id="UP001210809"/>
    </source>
</evidence>
<reference evidence="2" key="1">
    <citation type="submission" date="2023-01" db="EMBL/GenBank/DDBJ databases">
        <title>Human gut microbiome strain richness.</title>
        <authorList>
            <person name="Chen-Liaw A."/>
        </authorList>
    </citation>
    <scope>NUCLEOTIDE SEQUENCE</scope>
    <source>
        <strain evidence="2">1001283st1_G1_1001283B150217_161031</strain>
    </source>
</reference>